<evidence type="ECO:0000259" key="4">
    <source>
        <dbReference type="PROSITE" id="PS50893"/>
    </source>
</evidence>
<dbReference type="SMART" id="SM00382">
    <property type="entry name" value="AAA"/>
    <property type="match status" value="1"/>
</dbReference>
<gene>
    <name evidence="5" type="primary">metN_1</name>
    <name evidence="5" type="ORF">ERS852523_00233</name>
</gene>
<dbReference type="RefSeq" id="WP_070099940.1">
    <property type="nucleotide sequence ID" value="NZ_CZAW01000002.1"/>
</dbReference>
<accession>A0A174JTJ0</accession>
<reference evidence="5 6" key="1">
    <citation type="submission" date="2015-09" db="EMBL/GenBank/DDBJ databases">
        <authorList>
            <consortium name="Pathogen Informatics"/>
        </authorList>
    </citation>
    <scope>NUCLEOTIDE SEQUENCE [LARGE SCALE GENOMIC DNA]</scope>
    <source>
        <strain evidence="5 6">2789STDY5834911</strain>
    </source>
</reference>
<evidence type="ECO:0000256" key="2">
    <source>
        <dbReference type="ARBA" id="ARBA00022741"/>
    </source>
</evidence>
<keyword evidence="3 5" id="KW-0067">ATP-binding</keyword>
<dbReference type="InterPro" id="IPR003593">
    <property type="entry name" value="AAA+_ATPase"/>
</dbReference>
<dbReference type="EC" id="3.6.3.-" evidence="5"/>
<dbReference type="PANTHER" id="PTHR43776">
    <property type="entry name" value="TRANSPORT ATP-BINDING PROTEIN"/>
    <property type="match status" value="1"/>
</dbReference>
<evidence type="ECO:0000313" key="5">
    <source>
        <dbReference type="EMBL" id="CUP00958.1"/>
    </source>
</evidence>
<dbReference type="PROSITE" id="PS50893">
    <property type="entry name" value="ABC_TRANSPORTER_2"/>
    <property type="match status" value="1"/>
</dbReference>
<dbReference type="Proteomes" id="UP000095712">
    <property type="component" value="Unassembled WGS sequence"/>
</dbReference>
<dbReference type="EMBL" id="CZAW01000002">
    <property type="protein sequence ID" value="CUP00958.1"/>
    <property type="molecule type" value="Genomic_DNA"/>
</dbReference>
<name>A0A174JTJ0_9FIRM</name>
<sequence>MIEVKNLSCSFSEGAFTKNKFTAVSPISAIFKNGGRYAIVGESGSGKTTLARMIAGLQRPDNGNVLIDGIAVYGRRRIAEKEHFKKVQIIQQNSASALDPKMTIGKSIEEPLSCFFHMEKAVRKKRCEELMALCNLPVDYYARLPSELSGGEQKRVAIARALAASPECLIFDEATNGFDLPLRKKIMEEIIELQKKVGFTLIFITHDMELAVVVADEILVMRNSHLIEQVAFSGDTSAFTNSYSKVLLEASGII</sequence>
<dbReference type="InterPro" id="IPR050319">
    <property type="entry name" value="ABC_transp_ATP-bind"/>
</dbReference>
<evidence type="ECO:0000256" key="3">
    <source>
        <dbReference type="ARBA" id="ARBA00022840"/>
    </source>
</evidence>
<evidence type="ECO:0000256" key="1">
    <source>
        <dbReference type="ARBA" id="ARBA00022448"/>
    </source>
</evidence>
<dbReference type="Gene3D" id="3.40.50.300">
    <property type="entry name" value="P-loop containing nucleotide triphosphate hydrolases"/>
    <property type="match status" value="1"/>
</dbReference>
<dbReference type="InterPro" id="IPR027417">
    <property type="entry name" value="P-loop_NTPase"/>
</dbReference>
<dbReference type="InterPro" id="IPR017871">
    <property type="entry name" value="ABC_transporter-like_CS"/>
</dbReference>
<keyword evidence="2" id="KW-0547">Nucleotide-binding</keyword>
<dbReference type="OrthoDB" id="9802264at2"/>
<dbReference type="GO" id="GO:0016887">
    <property type="term" value="F:ATP hydrolysis activity"/>
    <property type="evidence" value="ECO:0007669"/>
    <property type="project" value="InterPro"/>
</dbReference>
<dbReference type="InterPro" id="IPR003439">
    <property type="entry name" value="ABC_transporter-like_ATP-bd"/>
</dbReference>
<evidence type="ECO:0000313" key="6">
    <source>
        <dbReference type="Proteomes" id="UP000095712"/>
    </source>
</evidence>
<feature type="domain" description="ABC transporter" evidence="4">
    <location>
        <begin position="2"/>
        <end position="248"/>
    </location>
</feature>
<dbReference type="GO" id="GO:0005524">
    <property type="term" value="F:ATP binding"/>
    <property type="evidence" value="ECO:0007669"/>
    <property type="project" value="UniProtKB-KW"/>
</dbReference>
<dbReference type="GO" id="GO:0055085">
    <property type="term" value="P:transmembrane transport"/>
    <property type="evidence" value="ECO:0007669"/>
    <property type="project" value="UniProtKB-ARBA"/>
</dbReference>
<keyword evidence="1" id="KW-0813">Transport</keyword>
<dbReference type="PROSITE" id="PS00211">
    <property type="entry name" value="ABC_TRANSPORTER_1"/>
    <property type="match status" value="1"/>
</dbReference>
<dbReference type="SUPFAM" id="SSF52540">
    <property type="entry name" value="P-loop containing nucleoside triphosphate hydrolases"/>
    <property type="match status" value="1"/>
</dbReference>
<dbReference type="AlphaFoldDB" id="A0A174JTJ0"/>
<keyword evidence="5" id="KW-0378">Hydrolase</keyword>
<dbReference type="Pfam" id="PF00005">
    <property type="entry name" value="ABC_tran"/>
    <property type="match status" value="1"/>
</dbReference>
<organism evidence="5 6">
    <name type="scientific">Blautia wexlerae</name>
    <dbReference type="NCBI Taxonomy" id="418240"/>
    <lineage>
        <taxon>Bacteria</taxon>
        <taxon>Bacillati</taxon>
        <taxon>Bacillota</taxon>
        <taxon>Clostridia</taxon>
        <taxon>Lachnospirales</taxon>
        <taxon>Lachnospiraceae</taxon>
        <taxon>Blautia</taxon>
    </lineage>
</organism>
<dbReference type="CDD" id="cd03257">
    <property type="entry name" value="ABC_NikE_OppD_transporters"/>
    <property type="match status" value="1"/>
</dbReference>
<protein>
    <submittedName>
        <fullName evidence="5">Methionine import ATP-binding protein MetN</fullName>
        <ecNumber evidence="5">3.6.3.-</ecNumber>
    </submittedName>
</protein>
<proteinExistence type="predicted"/>